<dbReference type="FunFam" id="2.60.40.10:FF:000169">
    <property type="entry name" value="1,4-alpha-glucan branching enzyme GlgB"/>
    <property type="match status" value="1"/>
</dbReference>
<evidence type="ECO:0000256" key="4">
    <source>
        <dbReference type="ARBA" id="ARBA00022600"/>
    </source>
</evidence>
<dbReference type="Proteomes" id="UP000233256">
    <property type="component" value="Unassembled WGS sequence"/>
</dbReference>
<dbReference type="SUPFAM" id="SSF51011">
    <property type="entry name" value="Glycosyl hydrolase domain"/>
    <property type="match status" value="1"/>
</dbReference>
<dbReference type="InterPro" id="IPR006407">
    <property type="entry name" value="GlgB"/>
</dbReference>
<dbReference type="PIRSF" id="PIRSF000463">
    <property type="entry name" value="GlgB"/>
    <property type="match status" value="1"/>
</dbReference>
<dbReference type="PANTHER" id="PTHR43651:SF3">
    <property type="entry name" value="1,4-ALPHA-GLUCAN-BRANCHING ENZYME"/>
    <property type="match status" value="1"/>
</dbReference>
<evidence type="ECO:0000259" key="12">
    <source>
        <dbReference type="SMART" id="SM00642"/>
    </source>
</evidence>
<reference evidence="13 14" key="1">
    <citation type="journal article" date="2017" name="ISME J.">
        <title>Potential for microbial H2 and metal transformations associated with novel bacteria and archaea in deep terrestrial subsurface sediments.</title>
        <authorList>
            <person name="Hernsdorf A.W."/>
            <person name="Amano Y."/>
            <person name="Miyakawa K."/>
            <person name="Ise K."/>
            <person name="Suzuki Y."/>
            <person name="Anantharaman K."/>
            <person name="Probst A."/>
            <person name="Burstein D."/>
            <person name="Thomas B.C."/>
            <person name="Banfield J.F."/>
        </authorList>
    </citation>
    <scope>NUCLEOTIDE SEQUENCE [LARGE SCALE GENOMIC DNA]</scope>
    <source>
        <strain evidence="13">HGW-Wallbacteria-1</strain>
    </source>
</reference>
<dbReference type="InterPro" id="IPR037439">
    <property type="entry name" value="Branching_enzy"/>
</dbReference>
<feature type="domain" description="Glycosyl hydrolase family 13 catalytic" evidence="12">
    <location>
        <begin position="255"/>
        <end position="617"/>
    </location>
</feature>
<dbReference type="GO" id="GO:0003844">
    <property type="term" value="F:1,4-alpha-glucan branching enzyme activity"/>
    <property type="evidence" value="ECO:0007669"/>
    <property type="project" value="UniProtKB-UniRule"/>
</dbReference>
<dbReference type="Pfam" id="PF02922">
    <property type="entry name" value="CBM_48"/>
    <property type="match status" value="1"/>
</dbReference>
<feature type="active site" description="Nucleophile" evidence="9 10">
    <location>
        <position position="414"/>
    </location>
</feature>
<keyword evidence="6 9" id="KW-0808">Transferase</keyword>
<evidence type="ECO:0000256" key="5">
    <source>
        <dbReference type="ARBA" id="ARBA00022676"/>
    </source>
</evidence>
<dbReference type="UniPathway" id="UPA00164"/>
<dbReference type="InterPro" id="IPR013780">
    <property type="entry name" value="Glyco_hydro_b"/>
</dbReference>
<comment type="subunit">
    <text evidence="9">Monomer.</text>
</comment>
<dbReference type="GO" id="GO:0005978">
    <property type="term" value="P:glycogen biosynthetic process"/>
    <property type="evidence" value="ECO:0007669"/>
    <property type="project" value="UniProtKB-UniRule"/>
</dbReference>
<dbReference type="NCBIfam" id="NF003811">
    <property type="entry name" value="PRK05402.1"/>
    <property type="match status" value="1"/>
</dbReference>
<dbReference type="InterPro" id="IPR013783">
    <property type="entry name" value="Ig-like_fold"/>
</dbReference>
<evidence type="ECO:0000256" key="10">
    <source>
        <dbReference type="PIRSR" id="PIRSR000463-1"/>
    </source>
</evidence>
<dbReference type="Pfam" id="PF02806">
    <property type="entry name" value="Alpha-amylase_C"/>
    <property type="match status" value="1"/>
</dbReference>
<dbReference type="SUPFAM" id="SSF51445">
    <property type="entry name" value="(Trans)glycosidases"/>
    <property type="match status" value="1"/>
</dbReference>
<dbReference type="SUPFAM" id="SSF81296">
    <property type="entry name" value="E set domains"/>
    <property type="match status" value="2"/>
</dbReference>
<dbReference type="InterPro" id="IPR044143">
    <property type="entry name" value="GlgB_N_E_set_prok"/>
</dbReference>
<evidence type="ECO:0000313" key="13">
    <source>
        <dbReference type="EMBL" id="PKK91199.1"/>
    </source>
</evidence>
<feature type="region of interest" description="Disordered" evidence="11">
    <location>
        <begin position="768"/>
        <end position="829"/>
    </location>
</feature>
<keyword evidence="4 9" id="KW-0321">Glycogen metabolism</keyword>
<dbReference type="InterPro" id="IPR006048">
    <property type="entry name" value="A-amylase/branching_C"/>
</dbReference>
<dbReference type="AlphaFoldDB" id="A0A2N1PS79"/>
<dbReference type="GO" id="GO:0005829">
    <property type="term" value="C:cytosol"/>
    <property type="evidence" value="ECO:0007669"/>
    <property type="project" value="TreeGrafter"/>
</dbReference>
<dbReference type="InterPro" id="IPR006047">
    <property type="entry name" value="GH13_cat_dom"/>
</dbReference>
<feature type="compositionally biased region" description="Low complexity" evidence="11">
    <location>
        <begin position="798"/>
        <end position="807"/>
    </location>
</feature>
<comment type="caution">
    <text evidence="13">The sequence shown here is derived from an EMBL/GenBank/DDBJ whole genome shotgun (WGS) entry which is preliminary data.</text>
</comment>
<comment type="pathway">
    <text evidence="2 9">Glycan biosynthesis; glycogen biosynthesis.</text>
</comment>
<evidence type="ECO:0000256" key="1">
    <source>
        <dbReference type="ARBA" id="ARBA00000826"/>
    </source>
</evidence>
<keyword evidence="8 9" id="KW-0119">Carbohydrate metabolism</keyword>
<organism evidence="13 14">
    <name type="scientific">Candidatus Wallbacteria bacterium HGW-Wallbacteria-1</name>
    <dbReference type="NCBI Taxonomy" id="2013854"/>
    <lineage>
        <taxon>Bacteria</taxon>
        <taxon>Candidatus Walliibacteriota</taxon>
    </lineage>
</organism>
<dbReference type="Gene3D" id="3.20.20.80">
    <property type="entry name" value="Glycosidases"/>
    <property type="match status" value="1"/>
</dbReference>
<sequence>MRTTASIDDVVKVINADHRDPFSVLGAHKVDVQGHQCVAIRAFRPDASELEIVDLRDGNCHPMAMIHESGFCEAVFLDCPEIFPYRLRTHFKAGTIVELHDPYSFLPVMSDFDRHLFGEGNNYYVFDKLGAHPMVINGISGVYFSVWAPDARRVSVIGDFNRWDGRCHQMRILGTSAIWELFVPGLEEGDKYKFEIMTHEGFNLDKADPFAFMAEIRPKTASVVYDYNKYSWQDSKWMEKRAATNWMEEPMLIYEVHLGSWMRNVEDGNRWLTYREMADRLIPYVKSMGYSHVELLPVSEHPFDGSWGYQVTGYYAPTSRFGAPDDFKYLVDRFHQEGIGIILDWVPAHFPKDPHSLGRFDGTCVYEHMDPRQGEHQDWGTLIFNYGRNEVRNFLLSNAMYWFDKFHIDGLRIDAVASMLYLDYSRKDGQWVPNQYGGRENLEAVSFLRQLNEMVYAYNKGAFTVAEESTAWPMVSRPLYIGGLGFGFKWNMGWMNDILAYFKEDPIYRKYHHNKLTFAIWYAFTENFHLSISHDEVVHGKGSLINKMPGDVEEKFANLRLFFAYMYAHPGKKLHFMGSEFAQWKEWNHDSELDWWLLQYEEHRNFHTFMKELNHFYRGENSLWENDFDSSGFEWIDFSDSDNSIVSFIRRGKGKRDWIVCVFNFTPITRYGYHVGVPIPCFYSEVFNSNSELYGGSNIGNMGGVWADDMSCHGHYHSIPVTIPGFSAVFLRPELPEEPEIVISEPVSELVSEPVTETVVPQLPELAGKKSEVGKSAGKIVTKTVKKPDEKTKKTSDAKASSPKKTSGPAVKKTVKPKSDSGKKPRGGK</sequence>
<name>A0A2N1PS79_9BACT</name>
<evidence type="ECO:0000256" key="7">
    <source>
        <dbReference type="ARBA" id="ARBA00023056"/>
    </source>
</evidence>
<proteinExistence type="inferred from homology"/>
<evidence type="ECO:0000256" key="9">
    <source>
        <dbReference type="HAMAP-Rule" id="MF_00685"/>
    </source>
</evidence>
<comment type="similarity">
    <text evidence="3 9">Belongs to the glycosyl hydrolase 13 family. GlgB subfamily.</text>
</comment>
<dbReference type="NCBIfam" id="TIGR01515">
    <property type="entry name" value="branching_enzym"/>
    <property type="match status" value="1"/>
</dbReference>
<feature type="compositionally biased region" description="Basic and acidic residues" evidence="11">
    <location>
        <begin position="786"/>
        <end position="797"/>
    </location>
</feature>
<dbReference type="InterPro" id="IPR014756">
    <property type="entry name" value="Ig_E-set"/>
</dbReference>
<dbReference type="GO" id="GO:0043169">
    <property type="term" value="F:cation binding"/>
    <property type="evidence" value="ECO:0007669"/>
    <property type="project" value="InterPro"/>
</dbReference>
<comment type="catalytic activity">
    <reaction evidence="1 9">
        <text>Transfers a segment of a (1-&gt;4)-alpha-D-glucan chain to a primary hydroxy group in a similar glucan chain.</text>
        <dbReference type="EC" id="2.4.1.18"/>
    </reaction>
</comment>
<dbReference type="EMBL" id="PGXC01000003">
    <property type="protein sequence ID" value="PKK91199.1"/>
    <property type="molecule type" value="Genomic_DNA"/>
</dbReference>
<dbReference type="Gene3D" id="2.60.40.1180">
    <property type="entry name" value="Golgi alpha-mannosidase II"/>
    <property type="match status" value="1"/>
</dbReference>
<dbReference type="PANTHER" id="PTHR43651">
    <property type="entry name" value="1,4-ALPHA-GLUCAN-BRANCHING ENZYME"/>
    <property type="match status" value="1"/>
</dbReference>
<comment type="function">
    <text evidence="9">Catalyzes the formation of the alpha-1,6-glucosidic linkages in glycogen by scission of a 1,4-alpha-linked oligosaccharide from growing alpha-1,4-glucan chains and the subsequent attachment of the oligosaccharide to the alpha-1,6 position.</text>
</comment>
<dbReference type="Gene3D" id="2.60.40.10">
    <property type="entry name" value="Immunoglobulins"/>
    <property type="match status" value="2"/>
</dbReference>
<evidence type="ECO:0000256" key="8">
    <source>
        <dbReference type="ARBA" id="ARBA00023277"/>
    </source>
</evidence>
<dbReference type="InterPro" id="IPR054169">
    <property type="entry name" value="GlgB_N"/>
</dbReference>
<keyword evidence="5 9" id="KW-0328">Glycosyltransferase</keyword>
<keyword evidence="7 9" id="KW-0320">Glycogen biosynthesis</keyword>
<dbReference type="CDD" id="cd02855">
    <property type="entry name" value="E_set_GBE_prok_N"/>
    <property type="match status" value="1"/>
</dbReference>
<evidence type="ECO:0000256" key="2">
    <source>
        <dbReference type="ARBA" id="ARBA00004964"/>
    </source>
</evidence>
<evidence type="ECO:0000256" key="6">
    <source>
        <dbReference type="ARBA" id="ARBA00022679"/>
    </source>
</evidence>
<dbReference type="Pfam" id="PF22019">
    <property type="entry name" value="GlgB_N"/>
    <property type="match status" value="1"/>
</dbReference>
<dbReference type="NCBIfam" id="NF008967">
    <property type="entry name" value="PRK12313.1"/>
    <property type="match status" value="1"/>
</dbReference>
<dbReference type="GO" id="GO:0004553">
    <property type="term" value="F:hydrolase activity, hydrolyzing O-glycosyl compounds"/>
    <property type="evidence" value="ECO:0007669"/>
    <property type="project" value="InterPro"/>
</dbReference>
<dbReference type="FunFam" id="3.20.20.80:FF:000003">
    <property type="entry name" value="1,4-alpha-glucan branching enzyme GlgB"/>
    <property type="match status" value="1"/>
</dbReference>
<gene>
    <name evidence="9" type="primary">glgB</name>
    <name evidence="13" type="ORF">CVV64_05365</name>
</gene>
<protein>
    <recommendedName>
        <fullName evidence="9">1,4-alpha-glucan branching enzyme GlgB</fullName>
        <ecNumber evidence="9">2.4.1.18</ecNumber>
    </recommendedName>
    <alternativeName>
        <fullName evidence="9">1,4-alpha-D-glucan:1,4-alpha-D-glucan 6-glucosyl-transferase</fullName>
    </alternativeName>
    <alternativeName>
        <fullName evidence="9">Alpha-(1-&gt;4)-glucan branching enzyme</fullName>
    </alternativeName>
    <alternativeName>
        <fullName evidence="9">Glycogen branching enzyme</fullName>
        <shortName evidence="9">BE</shortName>
    </alternativeName>
</protein>
<evidence type="ECO:0000256" key="3">
    <source>
        <dbReference type="ARBA" id="ARBA00009000"/>
    </source>
</evidence>
<dbReference type="Pfam" id="PF00128">
    <property type="entry name" value="Alpha-amylase"/>
    <property type="match status" value="2"/>
</dbReference>
<evidence type="ECO:0000256" key="11">
    <source>
        <dbReference type="SAM" id="MobiDB-lite"/>
    </source>
</evidence>
<dbReference type="CDD" id="cd11322">
    <property type="entry name" value="AmyAc_Glg_BE"/>
    <property type="match status" value="1"/>
</dbReference>
<feature type="active site" description="Proton donor" evidence="9 10">
    <location>
        <position position="467"/>
    </location>
</feature>
<dbReference type="SMART" id="SM00642">
    <property type="entry name" value="Aamy"/>
    <property type="match status" value="1"/>
</dbReference>
<dbReference type="InterPro" id="IPR017853">
    <property type="entry name" value="GH"/>
</dbReference>
<dbReference type="InterPro" id="IPR004193">
    <property type="entry name" value="Glyco_hydro_13_N"/>
</dbReference>
<dbReference type="FunFam" id="2.60.40.1180:FF:000002">
    <property type="entry name" value="1,4-alpha-glucan branching enzyme GlgB"/>
    <property type="match status" value="1"/>
</dbReference>
<dbReference type="HAMAP" id="MF_00685">
    <property type="entry name" value="GlgB"/>
    <property type="match status" value="1"/>
</dbReference>
<dbReference type="EC" id="2.4.1.18" evidence="9"/>
<evidence type="ECO:0000313" key="14">
    <source>
        <dbReference type="Proteomes" id="UP000233256"/>
    </source>
</evidence>
<accession>A0A2N1PS79</accession>